<protein>
    <submittedName>
        <fullName evidence="1">Uncharacterized protein</fullName>
    </submittedName>
</protein>
<organism evidence="1 2">
    <name type="scientific">Rangifer tarandus platyrhynchus</name>
    <name type="common">Svalbard reindeer</name>
    <dbReference type="NCBI Taxonomy" id="3082113"/>
    <lineage>
        <taxon>Eukaryota</taxon>
        <taxon>Metazoa</taxon>
        <taxon>Chordata</taxon>
        <taxon>Craniata</taxon>
        <taxon>Vertebrata</taxon>
        <taxon>Euteleostomi</taxon>
        <taxon>Mammalia</taxon>
        <taxon>Eutheria</taxon>
        <taxon>Laurasiatheria</taxon>
        <taxon>Artiodactyla</taxon>
        <taxon>Ruminantia</taxon>
        <taxon>Pecora</taxon>
        <taxon>Cervidae</taxon>
        <taxon>Odocoileinae</taxon>
        <taxon>Rangifer</taxon>
    </lineage>
</organism>
<gene>
    <name evidence="1" type="ORF">MRATA1EN22A_LOCUS21830</name>
</gene>
<evidence type="ECO:0000313" key="2">
    <source>
        <dbReference type="Proteomes" id="UP001162501"/>
    </source>
</evidence>
<dbReference type="EMBL" id="OX596117">
    <property type="protein sequence ID" value="CAN0493748.1"/>
    <property type="molecule type" value="Genomic_DNA"/>
</dbReference>
<accession>A0AC59ZRL8</accession>
<sequence>MEDSEKAGTRCQAGPEPCRPAENPRGAAGGWRPSRVLDGGQGQFHGDVAGQGDPSWSVGLGVTGEAGRRADSSKCAVLCPGLASHTRLHPHAQPQLPLPPARSLHREAVLGGGREPYDHISE</sequence>
<reference evidence="1" key="1">
    <citation type="submission" date="2023-05" db="EMBL/GenBank/DDBJ databases">
        <authorList>
            <consortium name="ELIXIR-Norway"/>
        </authorList>
    </citation>
    <scope>NUCLEOTIDE SEQUENCE</scope>
</reference>
<name>A0AC59ZRL8_RANTA</name>
<dbReference type="Proteomes" id="UP001162501">
    <property type="component" value="Chromosome 33"/>
</dbReference>
<reference evidence="1" key="2">
    <citation type="submission" date="2025-03" db="EMBL/GenBank/DDBJ databases">
        <authorList>
            <consortium name="ELIXIR-Norway"/>
            <consortium name="Elixir Norway"/>
        </authorList>
    </citation>
    <scope>NUCLEOTIDE SEQUENCE</scope>
</reference>
<evidence type="ECO:0000313" key="1">
    <source>
        <dbReference type="EMBL" id="CAN0493748.1"/>
    </source>
</evidence>
<proteinExistence type="predicted"/>